<keyword evidence="2" id="KW-1185">Reference proteome</keyword>
<reference evidence="1 2" key="1">
    <citation type="journal article" date="2017" name="Gigascience">
        <title>Genome sequence of the small brown planthopper, Laodelphax striatellus.</title>
        <authorList>
            <person name="Zhu J."/>
            <person name="Jiang F."/>
            <person name="Wang X."/>
            <person name="Yang P."/>
            <person name="Bao Y."/>
            <person name="Zhao W."/>
            <person name="Wang W."/>
            <person name="Lu H."/>
            <person name="Wang Q."/>
            <person name="Cui N."/>
            <person name="Li J."/>
            <person name="Chen X."/>
            <person name="Luo L."/>
            <person name="Yu J."/>
            <person name="Kang L."/>
            <person name="Cui F."/>
        </authorList>
    </citation>
    <scope>NUCLEOTIDE SEQUENCE [LARGE SCALE GENOMIC DNA]</scope>
    <source>
        <strain evidence="1">Lst14</strain>
    </source>
</reference>
<accession>A0A482WNB0</accession>
<dbReference type="STRING" id="195883.A0A482WNB0"/>
<dbReference type="AlphaFoldDB" id="A0A482WNB0"/>
<name>A0A482WNB0_LAOST</name>
<dbReference type="OrthoDB" id="6607622at2759"/>
<protein>
    <submittedName>
        <fullName evidence="1">Uncharacterized protein</fullName>
    </submittedName>
</protein>
<proteinExistence type="predicted"/>
<organism evidence="1 2">
    <name type="scientific">Laodelphax striatellus</name>
    <name type="common">Small brown planthopper</name>
    <name type="synonym">Delphax striatella</name>
    <dbReference type="NCBI Taxonomy" id="195883"/>
    <lineage>
        <taxon>Eukaryota</taxon>
        <taxon>Metazoa</taxon>
        <taxon>Ecdysozoa</taxon>
        <taxon>Arthropoda</taxon>
        <taxon>Hexapoda</taxon>
        <taxon>Insecta</taxon>
        <taxon>Pterygota</taxon>
        <taxon>Neoptera</taxon>
        <taxon>Paraneoptera</taxon>
        <taxon>Hemiptera</taxon>
        <taxon>Auchenorrhyncha</taxon>
        <taxon>Fulgoroidea</taxon>
        <taxon>Delphacidae</taxon>
        <taxon>Criomorphinae</taxon>
        <taxon>Laodelphax</taxon>
    </lineage>
</organism>
<gene>
    <name evidence="1" type="ORF">LSTR_LSTR009657</name>
</gene>
<evidence type="ECO:0000313" key="2">
    <source>
        <dbReference type="Proteomes" id="UP000291343"/>
    </source>
</evidence>
<dbReference type="Proteomes" id="UP000291343">
    <property type="component" value="Unassembled WGS sequence"/>
</dbReference>
<evidence type="ECO:0000313" key="1">
    <source>
        <dbReference type="EMBL" id="RZF35065.1"/>
    </source>
</evidence>
<dbReference type="EMBL" id="QKKF02029694">
    <property type="protein sequence ID" value="RZF35065.1"/>
    <property type="molecule type" value="Genomic_DNA"/>
</dbReference>
<sequence length="85" mass="9778">MVRNPPWMRPRYASVELRGGIHHLRCSCGRRDGLRDDCPRWDCGGRPECLQKPWPDCCPHTTATDYGVRPPNRVPPPRDSTTTYC</sequence>
<comment type="caution">
    <text evidence="1">The sequence shown here is derived from an EMBL/GenBank/DDBJ whole genome shotgun (WGS) entry which is preliminary data.</text>
</comment>
<dbReference type="InParanoid" id="A0A482WNB0"/>